<keyword evidence="2" id="KW-1185">Reference proteome</keyword>
<dbReference type="EMBL" id="CAJNJA010037138">
    <property type="protein sequence ID" value="CAE7729165.1"/>
    <property type="molecule type" value="Genomic_DNA"/>
</dbReference>
<sequence>APGNSSDRGCGQPVTYNHINLEAWTEGYPNEWKLIQSQYASMAPLDVGSMGYDGTASFFIRQSVRSNAYREGSVLDFYRGWGVSGSQPSRYFDDLASINRSLIVPCAQTRFMATEANRDYLRITGGVLNKGRARTRAVH</sequence>
<evidence type="ECO:0000313" key="2">
    <source>
        <dbReference type="Proteomes" id="UP000601435"/>
    </source>
</evidence>
<dbReference type="AlphaFoldDB" id="A0A812XHX0"/>
<organism evidence="1 2">
    <name type="scientific">Symbiodinium necroappetens</name>
    <dbReference type="NCBI Taxonomy" id="1628268"/>
    <lineage>
        <taxon>Eukaryota</taxon>
        <taxon>Sar</taxon>
        <taxon>Alveolata</taxon>
        <taxon>Dinophyceae</taxon>
        <taxon>Suessiales</taxon>
        <taxon>Symbiodiniaceae</taxon>
        <taxon>Symbiodinium</taxon>
    </lineage>
</organism>
<dbReference type="Proteomes" id="UP000601435">
    <property type="component" value="Unassembled WGS sequence"/>
</dbReference>
<reference evidence="1" key="1">
    <citation type="submission" date="2021-02" db="EMBL/GenBank/DDBJ databases">
        <authorList>
            <person name="Dougan E. K."/>
            <person name="Rhodes N."/>
            <person name="Thang M."/>
            <person name="Chan C."/>
        </authorList>
    </citation>
    <scope>NUCLEOTIDE SEQUENCE</scope>
</reference>
<name>A0A812XHX0_9DINO</name>
<dbReference type="OrthoDB" id="410629at2759"/>
<protein>
    <submittedName>
        <fullName evidence="1">Uncharacterized protein</fullName>
    </submittedName>
</protein>
<feature type="non-terminal residue" evidence="1">
    <location>
        <position position="1"/>
    </location>
</feature>
<comment type="caution">
    <text evidence="1">The sequence shown here is derived from an EMBL/GenBank/DDBJ whole genome shotgun (WGS) entry which is preliminary data.</text>
</comment>
<accession>A0A812XHX0</accession>
<proteinExistence type="predicted"/>
<evidence type="ECO:0000313" key="1">
    <source>
        <dbReference type="EMBL" id="CAE7729165.1"/>
    </source>
</evidence>
<gene>
    <name evidence="1" type="ORF">SNEC2469_LOCUS21068</name>
</gene>